<sequence length="81" mass="9135">MHQKLNRFKRPAQLMILVDGAEKTASPLEYHSNFYGIDASLGRPRMGSCHLNMTGMNALYADGHVNAKKWSDVREEDVSNN</sequence>
<dbReference type="AlphaFoldDB" id="A0A645ENU1"/>
<organism evidence="1">
    <name type="scientific">bioreactor metagenome</name>
    <dbReference type="NCBI Taxonomy" id="1076179"/>
    <lineage>
        <taxon>unclassified sequences</taxon>
        <taxon>metagenomes</taxon>
        <taxon>ecological metagenomes</taxon>
    </lineage>
</organism>
<dbReference type="EMBL" id="VSSQ01048167">
    <property type="protein sequence ID" value="MPN02213.1"/>
    <property type="molecule type" value="Genomic_DNA"/>
</dbReference>
<name>A0A645ENU1_9ZZZZ</name>
<proteinExistence type="predicted"/>
<evidence type="ECO:0000313" key="1">
    <source>
        <dbReference type="EMBL" id="MPN02213.1"/>
    </source>
</evidence>
<protein>
    <submittedName>
        <fullName evidence="1">Uncharacterized protein</fullName>
    </submittedName>
</protein>
<comment type="caution">
    <text evidence="1">The sequence shown here is derived from an EMBL/GenBank/DDBJ whole genome shotgun (WGS) entry which is preliminary data.</text>
</comment>
<gene>
    <name evidence="1" type="ORF">SDC9_149427</name>
</gene>
<accession>A0A645ENU1</accession>
<reference evidence="1" key="1">
    <citation type="submission" date="2019-08" db="EMBL/GenBank/DDBJ databases">
        <authorList>
            <person name="Kucharzyk K."/>
            <person name="Murdoch R.W."/>
            <person name="Higgins S."/>
            <person name="Loffler F."/>
        </authorList>
    </citation>
    <scope>NUCLEOTIDE SEQUENCE</scope>
</reference>